<keyword evidence="2" id="KW-1185">Reference proteome</keyword>
<gene>
    <name evidence="1" type="ORF">CFP56_035082</name>
</gene>
<dbReference type="AlphaFoldDB" id="A0AAW0JB26"/>
<evidence type="ECO:0000313" key="2">
    <source>
        <dbReference type="Proteomes" id="UP000237347"/>
    </source>
</evidence>
<organism evidence="1 2">
    <name type="scientific">Quercus suber</name>
    <name type="common">Cork oak</name>
    <dbReference type="NCBI Taxonomy" id="58331"/>
    <lineage>
        <taxon>Eukaryota</taxon>
        <taxon>Viridiplantae</taxon>
        <taxon>Streptophyta</taxon>
        <taxon>Embryophyta</taxon>
        <taxon>Tracheophyta</taxon>
        <taxon>Spermatophyta</taxon>
        <taxon>Magnoliopsida</taxon>
        <taxon>eudicotyledons</taxon>
        <taxon>Gunneridae</taxon>
        <taxon>Pentapetalae</taxon>
        <taxon>rosids</taxon>
        <taxon>fabids</taxon>
        <taxon>Fagales</taxon>
        <taxon>Fagaceae</taxon>
        <taxon>Quercus</taxon>
    </lineage>
</organism>
<protein>
    <submittedName>
        <fullName evidence="1">Uncharacterized protein</fullName>
    </submittedName>
</protein>
<comment type="caution">
    <text evidence="1">The sequence shown here is derived from an EMBL/GenBank/DDBJ whole genome shotgun (WGS) entry which is preliminary data.</text>
</comment>
<proteinExistence type="predicted"/>
<sequence length="156" mass="16838">MEDTSDLLKQGMQVLFAVYNRSAGMSMADYSARAIFNLPVGLGTALKVIVDDDDVWEAYIEVLFFLISNVARLKGLTISFRTEHAIVWPLITYLGGSLLSIGSDYHVVISISGLPIDVTSGSDFDMGFALTVGHGFILGSSSLAYPSVNDDSNFNS</sequence>
<evidence type="ECO:0000313" key="1">
    <source>
        <dbReference type="EMBL" id="KAK7823777.1"/>
    </source>
</evidence>
<reference evidence="1 2" key="1">
    <citation type="journal article" date="2018" name="Sci. Data">
        <title>The draft genome sequence of cork oak.</title>
        <authorList>
            <person name="Ramos A.M."/>
            <person name="Usie A."/>
            <person name="Barbosa P."/>
            <person name="Barros P.M."/>
            <person name="Capote T."/>
            <person name="Chaves I."/>
            <person name="Simoes F."/>
            <person name="Abreu I."/>
            <person name="Carrasquinho I."/>
            <person name="Faro C."/>
            <person name="Guimaraes J.B."/>
            <person name="Mendonca D."/>
            <person name="Nobrega F."/>
            <person name="Rodrigues L."/>
            <person name="Saibo N.J.M."/>
            <person name="Varela M.C."/>
            <person name="Egas C."/>
            <person name="Matos J."/>
            <person name="Miguel C.M."/>
            <person name="Oliveira M.M."/>
            <person name="Ricardo C.P."/>
            <person name="Goncalves S."/>
        </authorList>
    </citation>
    <scope>NUCLEOTIDE SEQUENCE [LARGE SCALE GENOMIC DNA]</scope>
    <source>
        <strain evidence="2">cv. HL8</strain>
    </source>
</reference>
<dbReference type="Proteomes" id="UP000237347">
    <property type="component" value="Unassembled WGS sequence"/>
</dbReference>
<name>A0AAW0JB26_QUESU</name>
<accession>A0AAW0JB26</accession>
<dbReference type="EMBL" id="PKMF04000622">
    <property type="protein sequence ID" value="KAK7823777.1"/>
    <property type="molecule type" value="Genomic_DNA"/>
</dbReference>